<dbReference type="InterPro" id="IPR027417">
    <property type="entry name" value="P-loop_NTPase"/>
</dbReference>
<feature type="non-terminal residue" evidence="1">
    <location>
        <position position="142"/>
    </location>
</feature>
<dbReference type="AlphaFoldDB" id="X1BS02"/>
<accession>X1BS02</accession>
<proteinExistence type="predicted"/>
<sequence length="142" mass="15618">MSIVHFVYGYRPSRIKRIEDLASEYSDPADIIRLGPVIHKRQIIEITRLLSSAPISMKSTGKSAVLYMDKAGRGIQTGLLKLLEDTPANSLFILTKDSIENILPTILSRCVLTKMSYPSYGDSVRDLAISGMTFKAAASLAI</sequence>
<dbReference type="SUPFAM" id="SSF52540">
    <property type="entry name" value="P-loop containing nucleoside triphosphate hydrolases"/>
    <property type="match status" value="1"/>
</dbReference>
<dbReference type="EMBL" id="BART01027885">
    <property type="protein sequence ID" value="GAG98489.1"/>
    <property type="molecule type" value="Genomic_DNA"/>
</dbReference>
<name>X1BS02_9ZZZZ</name>
<dbReference type="Pfam" id="PF13177">
    <property type="entry name" value="DNA_pol3_delta2"/>
    <property type="match status" value="1"/>
</dbReference>
<evidence type="ECO:0000313" key="1">
    <source>
        <dbReference type="EMBL" id="GAG98489.1"/>
    </source>
</evidence>
<gene>
    <name evidence="1" type="ORF">S01H4_49314</name>
</gene>
<evidence type="ECO:0008006" key="2">
    <source>
        <dbReference type="Google" id="ProtNLM"/>
    </source>
</evidence>
<reference evidence="1" key="1">
    <citation type="journal article" date="2014" name="Front. Microbiol.">
        <title>High frequency of phylogenetically diverse reductive dehalogenase-homologous genes in deep subseafloor sedimentary metagenomes.</title>
        <authorList>
            <person name="Kawai M."/>
            <person name="Futagami T."/>
            <person name="Toyoda A."/>
            <person name="Takaki Y."/>
            <person name="Nishi S."/>
            <person name="Hori S."/>
            <person name="Arai W."/>
            <person name="Tsubouchi T."/>
            <person name="Morono Y."/>
            <person name="Uchiyama I."/>
            <person name="Ito T."/>
            <person name="Fujiyama A."/>
            <person name="Inagaki F."/>
            <person name="Takami H."/>
        </authorList>
    </citation>
    <scope>NUCLEOTIDE SEQUENCE</scope>
    <source>
        <strain evidence="1">Expedition CK06-06</strain>
    </source>
</reference>
<organism evidence="1">
    <name type="scientific">marine sediment metagenome</name>
    <dbReference type="NCBI Taxonomy" id="412755"/>
    <lineage>
        <taxon>unclassified sequences</taxon>
        <taxon>metagenomes</taxon>
        <taxon>ecological metagenomes</taxon>
    </lineage>
</organism>
<dbReference type="Gene3D" id="3.40.50.300">
    <property type="entry name" value="P-loop containing nucleotide triphosphate hydrolases"/>
    <property type="match status" value="1"/>
</dbReference>
<comment type="caution">
    <text evidence="1">The sequence shown here is derived from an EMBL/GenBank/DDBJ whole genome shotgun (WGS) entry which is preliminary data.</text>
</comment>
<protein>
    <recommendedName>
        <fullName evidence="2">DNA polymerase III delta N-terminal domain-containing protein</fullName>
    </recommendedName>
</protein>